<feature type="signal peptide" evidence="1">
    <location>
        <begin position="1"/>
        <end position="20"/>
    </location>
</feature>
<keyword evidence="1" id="KW-0732">Signal</keyword>
<dbReference type="EMBL" id="JAYFUM010000017">
    <property type="protein sequence ID" value="MEA5140374.1"/>
    <property type="molecule type" value="Genomic_DNA"/>
</dbReference>
<sequence length="204" mass="22787">MQKILFILFLSIATYAGTFAQTPVVIKQDSTVQDLDEEEEVDVRDLPFRERIRFGGGIGGLQFGSPTVIAVSPMAGYQVTNDLTVGLAVDYQYYKYRNSAAQNQYGPRVFGQYRLHFLDVIASNMFLQAELQKYYFTQGAIANQPSISNEYKLQTLAGIGAGFGGLQFTVLYNLTYDDTISPITGFRNSPYGSPWVIRIGGFFF</sequence>
<keyword evidence="3" id="KW-1185">Reference proteome</keyword>
<gene>
    <name evidence="2" type="ORF">VB248_14575</name>
</gene>
<feature type="chain" id="PRO_5047534586" description="DUF3575 domain-containing protein" evidence="1">
    <location>
        <begin position="21"/>
        <end position="204"/>
    </location>
</feature>
<dbReference type="Proteomes" id="UP001302949">
    <property type="component" value="Unassembled WGS sequence"/>
</dbReference>
<dbReference type="RefSeq" id="WP_323297529.1">
    <property type="nucleotide sequence ID" value="NZ_JAYFUM010000017.1"/>
</dbReference>
<protein>
    <recommendedName>
        <fullName evidence="4">DUF3575 domain-containing protein</fullName>
    </recommendedName>
</protein>
<organism evidence="2 3">
    <name type="scientific">Arcicella rigui</name>
    <dbReference type="NCBI Taxonomy" id="797020"/>
    <lineage>
        <taxon>Bacteria</taxon>
        <taxon>Pseudomonadati</taxon>
        <taxon>Bacteroidota</taxon>
        <taxon>Cytophagia</taxon>
        <taxon>Cytophagales</taxon>
        <taxon>Flectobacillaceae</taxon>
        <taxon>Arcicella</taxon>
    </lineage>
</organism>
<proteinExistence type="predicted"/>
<comment type="caution">
    <text evidence="2">The sequence shown here is derived from an EMBL/GenBank/DDBJ whole genome shotgun (WGS) entry which is preliminary data.</text>
</comment>
<reference evidence="2 3" key="1">
    <citation type="submission" date="2023-12" db="EMBL/GenBank/DDBJ databases">
        <title>Novel species of the genus Arcicella isolated from rivers.</title>
        <authorList>
            <person name="Lu H."/>
        </authorList>
    </citation>
    <scope>NUCLEOTIDE SEQUENCE [LARGE SCALE GENOMIC DNA]</scope>
    <source>
        <strain evidence="2 3">KCTC 23307</strain>
    </source>
</reference>
<evidence type="ECO:0000313" key="2">
    <source>
        <dbReference type="EMBL" id="MEA5140374.1"/>
    </source>
</evidence>
<name>A0ABU5QBZ4_9BACT</name>
<evidence type="ECO:0000313" key="3">
    <source>
        <dbReference type="Proteomes" id="UP001302949"/>
    </source>
</evidence>
<evidence type="ECO:0008006" key="4">
    <source>
        <dbReference type="Google" id="ProtNLM"/>
    </source>
</evidence>
<accession>A0ABU5QBZ4</accession>
<evidence type="ECO:0000256" key="1">
    <source>
        <dbReference type="SAM" id="SignalP"/>
    </source>
</evidence>